<dbReference type="RefSeq" id="XP_062725517.1">
    <property type="nucleotide sequence ID" value="XM_062867581.1"/>
</dbReference>
<dbReference type="Proteomes" id="UP001273166">
    <property type="component" value="Unassembled WGS sequence"/>
</dbReference>
<feature type="compositionally biased region" description="Polar residues" evidence="1">
    <location>
        <begin position="42"/>
        <end position="57"/>
    </location>
</feature>
<comment type="caution">
    <text evidence="2">The sequence shown here is derived from an EMBL/GenBank/DDBJ whole genome shotgun (WGS) entry which is preliminary data.</text>
</comment>
<reference evidence="2" key="1">
    <citation type="journal article" date="2023" name="Mol. Phylogenet. Evol.">
        <title>Genome-scale phylogeny and comparative genomics of the fungal order Sordariales.</title>
        <authorList>
            <person name="Hensen N."/>
            <person name="Bonometti L."/>
            <person name="Westerberg I."/>
            <person name="Brannstrom I.O."/>
            <person name="Guillou S."/>
            <person name="Cros-Aarteil S."/>
            <person name="Calhoun S."/>
            <person name="Haridas S."/>
            <person name="Kuo A."/>
            <person name="Mondo S."/>
            <person name="Pangilinan J."/>
            <person name="Riley R."/>
            <person name="LaButti K."/>
            <person name="Andreopoulos B."/>
            <person name="Lipzen A."/>
            <person name="Chen C."/>
            <person name="Yan M."/>
            <person name="Daum C."/>
            <person name="Ng V."/>
            <person name="Clum A."/>
            <person name="Steindorff A."/>
            <person name="Ohm R.A."/>
            <person name="Martin F."/>
            <person name="Silar P."/>
            <person name="Natvig D.O."/>
            <person name="Lalanne C."/>
            <person name="Gautier V."/>
            <person name="Ament-Velasquez S.L."/>
            <person name="Kruys A."/>
            <person name="Hutchinson M.I."/>
            <person name="Powell A.J."/>
            <person name="Barry K."/>
            <person name="Miller A.N."/>
            <person name="Grigoriev I.V."/>
            <person name="Debuchy R."/>
            <person name="Gladieux P."/>
            <person name="Hiltunen Thoren M."/>
            <person name="Johannesson H."/>
        </authorList>
    </citation>
    <scope>NUCLEOTIDE SEQUENCE</scope>
    <source>
        <strain evidence="2">CBS 333.67</strain>
    </source>
</reference>
<keyword evidence="3" id="KW-1185">Reference proteome</keyword>
<feature type="compositionally biased region" description="Basic and acidic residues" evidence="1">
    <location>
        <begin position="70"/>
        <end position="96"/>
    </location>
</feature>
<evidence type="ECO:0000256" key="1">
    <source>
        <dbReference type="SAM" id="MobiDB-lite"/>
    </source>
</evidence>
<feature type="region of interest" description="Disordered" evidence="1">
    <location>
        <begin position="1"/>
        <end position="158"/>
    </location>
</feature>
<sequence length="174" mass="19205">MLSAKADVQPSDVQVSQSRGPGMQLHFSNACLLRTSEPLNDMASSSSEDTTQMNDTAMNIARKRSSSPQRTEDHSSSEESPSSDKENTEFLDKIEDSSEMDESSSEQDGYPSETIEYYSCRKEGSVREVDDDTSTEGEEHEDGEEEEEEEEGYDMKGHNQVGLIARSFPVGGKG</sequence>
<proteinExistence type="predicted"/>
<dbReference type="EMBL" id="JAUDZG010000001">
    <property type="protein sequence ID" value="KAK3309737.1"/>
    <property type="molecule type" value="Genomic_DNA"/>
</dbReference>
<reference evidence="2" key="2">
    <citation type="submission" date="2023-06" db="EMBL/GenBank/DDBJ databases">
        <authorList>
            <consortium name="Lawrence Berkeley National Laboratory"/>
            <person name="Mondo S.J."/>
            <person name="Hensen N."/>
            <person name="Bonometti L."/>
            <person name="Westerberg I."/>
            <person name="Brannstrom I.O."/>
            <person name="Guillou S."/>
            <person name="Cros-Aarteil S."/>
            <person name="Calhoun S."/>
            <person name="Haridas S."/>
            <person name="Kuo A."/>
            <person name="Pangilinan J."/>
            <person name="Riley R."/>
            <person name="Labutti K."/>
            <person name="Andreopoulos B."/>
            <person name="Lipzen A."/>
            <person name="Chen C."/>
            <person name="Yanf M."/>
            <person name="Daum C."/>
            <person name="Ng V."/>
            <person name="Clum A."/>
            <person name="Steindorff A."/>
            <person name="Ohm R."/>
            <person name="Martin F."/>
            <person name="Silar P."/>
            <person name="Natvig D."/>
            <person name="Lalanne C."/>
            <person name="Gautier V."/>
            <person name="Ament-Velasquez S.L."/>
            <person name="Kruys A."/>
            <person name="Hutchinson M.I."/>
            <person name="Powell A.J."/>
            <person name="Barry K."/>
            <person name="Miller A.N."/>
            <person name="Grigoriev I.V."/>
            <person name="Debuchy R."/>
            <person name="Gladieux P."/>
            <person name="Thoren M.H."/>
            <person name="Johannesson H."/>
        </authorList>
    </citation>
    <scope>NUCLEOTIDE SEQUENCE</scope>
    <source>
        <strain evidence="2">CBS 333.67</strain>
    </source>
</reference>
<evidence type="ECO:0000313" key="2">
    <source>
        <dbReference type="EMBL" id="KAK3309737.1"/>
    </source>
</evidence>
<evidence type="ECO:0000313" key="3">
    <source>
        <dbReference type="Proteomes" id="UP001273166"/>
    </source>
</evidence>
<dbReference type="GeneID" id="87886410"/>
<accession>A0AAJ0M5N9</accession>
<name>A0AAJ0M5N9_9PEZI</name>
<feature type="compositionally biased region" description="Acidic residues" evidence="1">
    <location>
        <begin position="129"/>
        <end position="152"/>
    </location>
</feature>
<gene>
    <name evidence="2" type="ORF">B0T15DRAFT_506480</name>
</gene>
<dbReference type="AlphaFoldDB" id="A0AAJ0M5N9"/>
<feature type="compositionally biased region" description="Basic and acidic residues" evidence="1">
    <location>
        <begin position="119"/>
        <end position="128"/>
    </location>
</feature>
<organism evidence="2 3">
    <name type="scientific">Chaetomium strumarium</name>
    <dbReference type="NCBI Taxonomy" id="1170767"/>
    <lineage>
        <taxon>Eukaryota</taxon>
        <taxon>Fungi</taxon>
        <taxon>Dikarya</taxon>
        <taxon>Ascomycota</taxon>
        <taxon>Pezizomycotina</taxon>
        <taxon>Sordariomycetes</taxon>
        <taxon>Sordariomycetidae</taxon>
        <taxon>Sordariales</taxon>
        <taxon>Chaetomiaceae</taxon>
        <taxon>Chaetomium</taxon>
    </lineage>
</organism>
<protein>
    <submittedName>
        <fullName evidence="2">Uncharacterized protein</fullName>
    </submittedName>
</protein>